<organism evidence="3 4">
    <name type="scientific">Brassicogethes aeneus</name>
    <name type="common">Rape pollen beetle</name>
    <name type="synonym">Meligethes aeneus</name>
    <dbReference type="NCBI Taxonomy" id="1431903"/>
    <lineage>
        <taxon>Eukaryota</taxon>
        <taxon>Metazoa</taxon>
        <taxon>Ecdysozoa</taxon>
        <taxon>Arthropoda</taxon>
        <taxon>Hexapoda</taxon>
        <taxon>Insecta</taxon>
        <taxon>Pterygota</taxon>
        <taxon>Neoptera</taxon>
        <taxon>Endopterygota</taxon>
        <taxon>Coleoptera</taxon>
        <taxon>Polyphaga</taxon>
        <taxon>Cucujiformia</taxon>
        <taxon>Nitidulidae</taxon>
        <taxon>Meligethinae</taxon>
        <taxon>Brassicogethes</taxon>
    </lineage>
</organism>
<accession>A0A9P0B209</accession>
<dbReference type="Pfam" id="PF10545">
    <property type="entry name" value="MADF_DNA_bdg"/>
    <property type="match status" value="1"/>
</dbReference>
<evidence type="ECO:0000259" key="2">
    <source>
        <dbReference type="PROSITE" id="PS51029"/>
    </source>
</evidence>
<dbReference type="InterPro" id="IPR006578">
    <property type="entry name" value="MADF-dom"/>
</dbReference>
<dbReference type="PANTHER" id="PTHR21505">
    <property type="entry name" value="MADF DOMAIN-CONTAINING PROTEIN-RELATED"/>
    <property type="match status" value="1"/>
</dbReference>
<dbReference type="OrthoDB" id="9909584at2759"/>
<dbReference type="AlphaFoldDB" id="A0A9P0B209"/>
<reference evidence="3" key="1">
    <citation type="submission" date="2021-12" db="EMBL/GenBank/DDBJ databases">
        <authorList>
            <person name="King R."/>
        </authorList>
    </citation>
    <scope>NUCLEOTIDE SEQUENCE</scope>
</reference>
<keyword evidence="4" id="KW-1185">Reference proteome</keyword>
<evidence type="ECO:0000313" key="4">
    <source>
        <dbReference type="Proteomes" id="UP001154078"/>
    </source>
</evidence>
<name>A0A9P0B209_BRAAE</name>
<evidence type="ECO:0000256" key="1">
    <source>
        <dbReference type="SAM" id="MobiDB-lite"/>
    </source>
</evidence>
<dbReference type="Proteomes" id="UP001154078">
    <property type="component" value="Chromosome 4"/>
</dbReference>
<proteinExistence type="predicted"/>
<dbReference type="PANTHER" id="PTHR21505:SF12">
    <property type="entry name" value="MADF DOMAIN-CONTAINING PROTEIN-RELATED"/>
    <property type="match status" value="1"/>
</dbReference>
<feature type="region of interest" description="Disordered" evidence="1">
    <location>
        <begin position="138"/>
        <end position="169"/>
    </location>
</feature>
<evidence type="ECO:0000313" key="3">
    <source>
        <dbReference type="EMBL" id="CAH0555613.1"/>
    </source>
</evidence>
<feature type="domain" description="MADF" evidence="2">
    <location>
        <begin position="14"/>
        <end position="112"/>
    </location>
</feature>
<dbReference type="EMBL" id="OV121135">
    <property type="protein sequence ID" value="CAH0555613.1"/>
    <property type="molecule type" value="Genomic_DNA"/>
</dbReference>
<gene>
    <name evidence="3" type="ORF">MELIAE_LOCUS6948</name>
</gene>
<dbReference type="PROSITE" id="PS51029">
    <property type="entry name" value="MADF"/>
    <property type="match status" value="1"/>
</dbReference>
<sequence>MVNKMEWSRDLTLALIEQYETYPCLYDTKHKFYSNKHARTDKLQKITDELKNIDGRVTVDDVKKKLTSLRQSFSHENTKMHDSQKSGAGTEEMYEPSVWWYEKLLFLIPHVKTRKTKSSLDLLTQVIDDDEEEALDIDSATMDSSSTERSVTESIPPQSSRGKRKRQEVEISDPIMTKTVSMLDILGSKLTASSTVETSKSDVEVFADYVARELRAIDDEDVLTDAKHEINKILYDSKKKWLTIKKQNETATILYVDHPPNAINLNK</sequence>
<feature type="compositionally biased region" description="Polar residues" evidence="1">
    <location>
        <begin position="141"/>
        <end position="160"/>
    </location>
</feature>
<protein>
    <recommendedName>
        <fullName evidence="2">MADF domain-containing protein</fullName>
    </recommendedName>
</protein>
<dbReference type="SMART" id="SM00595">
    <property type="entry name" value="MADF"/>
    <property type="match status" value="1"/>
</dbReference>